<organism evidence="1">
    <name type="scientific">Cicer arietinum</name>
    <name type="common">Chickpea</name>
    <name type="synonym">Garbanzo</name>
    <dbReference type="NCBI Taxonomy" id="3827"/>
    <lineage>
        <taxon>Eukaryota</taxon>
        <taxon>Viridiplantae</taxon>
        <taxon>Streptophyta</taxon>
        <taxon>Embryophyta</taxon>
        <taxon>Tracheophyta</taxon>
        <taxon>Spermatophyta</taxon>
        <taxon>Magnoliopsida</taxon>
        <taxon>eudicotyledons</taxon>
        <taxon>Gunneridae</taxon>
        <taxon>Pentapetalae</taxon>
        <taxon>rosids</taxon>
        <taxon>fabids</taxon>
        <taxon>Fabales</taxon>
        <taxon>Fabaceae</taxon>
        <taxon>Papilionoideae</taxon>
        <taxon>50 kb inversion clade</taxon>
        <taxon>NPAAA clade</taxon>
        <taxon>Hologalegina</taxon>
        <taxon>IRL clade</taxon>
        <taxon>Cicereae</taxon>
        <taxon>Cicer</taxon>
    </lineage>
</organism>
<evidence type="ECO:0000313" key="1">
    <source>
        <dbReference type="EMBL" id="CAB71030.1"/>
    </source>
</evidence>
<sequence>MAFRKPHQTADITCIKEMTNGAGKEILPKGLNIIWGNDLRYWKITEQSAELLQVSWLEVSGKVKVDKGNSYLVKFDVTVKENGFGWDNTDVLVMAKIGKKGPYKFKAVNLKCVTSGVIIPPNDNQLKIEVDQHEKDLELHFGLYEVWSGKWKGGLIINKAEVVKVGNV</sequence>
<dbReference type="PANTHER" id="PTHR32278:SF2">
    <property type="entry name" value="PROTEIN PHLOEM PROTEIN 2-LIKE A9"/>
    <property type="match status" value="1"/>
</dbReference>
<dbReference type="Pfam" id="PF14299">
    <property type="entry name" value="PP2"/>
    <property type="match status" value="1"/>
</dbReference>
<dbReference type="InterPro" id="IPR025886">
    <property type="entry name" value="PP2-like"/>
</dbReference>
<dbReference type="KEGG" id="cam:101495328"/>
<gene>
    <name evidence="3" type="primary">LOC101495328</name>
</gene>
<evidence type="ECO:0000313" key="2">
    <source>
        <dbReference type="Proteomes" id="UP000087171"/>
    </source>
</evidence>
<evidence type="ECO:0000313" key="3">
    <source>
        <dbReference type="RefSeq" id="NP_001265911.1"/>
    </source>
</evidence>
<dbReference type="OrthoDB" id="2107747at2759"/>
<reference evidence="1 3" key="1">
    <citation type="journal article" date="2002" name="Physiol. Plantarum">
        <title>A seedling specific vegetative lectin gene is related to development in Cicer arietinum.</title>
        <authorList>
            <person name="Esteban R."/>
            <person name="Dopico B."/>
            <person name="Munoz F.J."/>
            <person name="Romo S."/>
            <person name="Labrador E."/>
        </authorList>
    </citation>
    <scope>NUCLEOTIDE SEQUENCE</scope>
    <source>
        <tissue evidence="1">Etiolated epicotyls</tissue>
    </source>
</reference>
<reference evidence="3" key="2">
    <citation type="submission" date="2025-04" db="UniProtKB">
        <authorList>
            <consortium name="RefSeq"/>
        </authorList>
    </citation>
    <scope>IDENTIFICATION</scope>
</reference>
<proteinExistence type="evidence at transcript level"/>
<protein>
    <submittedName>
        <fullName evidence="1">Lectin-like protein</fullName>
    </submittedName>
    <submittedName>
        <fullName evidence="3">Protein PHLOEM PROTEIN 2-LIKE A9-like</fullName>
    </submittedName>
</protein>
<dbReference type="RefSeq" id="NP_001265911.1">
    <property type="nucleotide sequence ID" value="NM_001278982.1"/>
</dbReference>
<dbReference type="eggNOG" id="ENOG502S5SE">
    <property type="taxonomic scope" value="Eukaryota"/>
</dbReference>
<dbReference type="AlphaFoldDB" id="Q9M444"/>
<name>Q9M444_CICAR</name>
<dbReference type="Proteomes" id="UP000087171">
    <property type="component" value="Unplaced"/>
</dbReference>
<dbReference type="GeneID" id="101495328"/>
<accession>Q9M444</accession>
<dbReference type="PaxDb" id="3827-XP_004516328.1"/>
<dbReference type="PANTHER" id="PTHR32278">
    <property type="entry name" value="F-BOX DOMAIN-CONTAINING PROTEIN"/>
    <property type="match status" value="1"/>
</dbReference>
<dbReference type="STRING" id="3827.Q9M444"/>
<dbReference type="EMBL" id="AJ271666">
    <property type="protein sequence ID" value="CAB71030.1"/>
    <property type="molecule type" value="mRNA"/>
</dbReference>
<keyword evidence="2" id="KW-1185">Reference proteome</keyword>